<proteinExistence type="inferred from homology"/>
<comment type="similarity">
    <text evidence="6">Belongs to the MDM10 family.</text>
</comment>
<dbReference type="EMBL" id="JABELV010000050">
    <property type="protein sequence ID" value="KAG7553648.1"/>
    <property type="molecule type" value="Genomic_DNA"/>
</dbReference>
<keyword evidence="2 6" id="KW-0812">Transmembrane</keyword>
<evidence type="ECO:0000256" key="1">
    <source>
        <dbReference type="ARBA" id="ARBA00022452"/>
    </source>
</evidence>
<evidence type="ECO:0000313" key="9">
    <source>
        <dbReference type="Proteomes" id="UP000812966"/>
    </source>
</evidence>
<dbReference type="GO" id="GO:0032865">
    <property type="term" value="C:ERMES complex"/>
    <property type="evidence" value="ECO:0007669"/>
    <property type="project" value="UniProtKB-UniRule"/>
</dbReference>
<evidence type="ECO:0000256" key="3">
    <source>
        <dbReference type="ARBA" id="ARBA00022787"/>
    </source>
</evidence>
<evidence type="ECO:0000256" key="7">
    <source>
        <dbReference type="SAM" id="MobiDB-lite"/>
    </source>
</evidence>
<feature type="compositionally biased region" description="Low complexity" evidence="7">
    <location>
        <begin position="183"/>
        <end position="194"/>
    </location>
</feature>
<feature type="region of interest" description="Disordered" evidence="7">
    <location>
        <begin position="166"/>
        <end position="205"/>
    </location>
</feature>
<sequence>MYNFATWLTRTYHQSIGWNEDNLYSNLTRSSSGVCDFAIPPSLILQLSKSPTPIFFTSYSLEALPQLNGSISYITSSIPLAGITPSHAATLKSMTPHFQTYPSPRRPLPPEEEYLAGDLLVPPRDYLLYSRLHLPTLHLSALASTKLSTNLQGSLAFMHSPGTLFRSDGGSSGGSGSAGSGVGSSSSSTQQQSGPTFPPSPPANLLLSLQQDHGRWATEYTYSAKDGMVGLRGLWNFGLTEEMLRPTALDDYPIVHTAGPALLSSLSPGEFEDKTDDGKRGPLVDQEDSSENGLRGRFSAGGEIYFSVKQRSLGLSTGLRFTTIPNSTANPTAPVSPPTTLTILYNPLMGFLSTSYAAQVTPRLALASRFGVNVYSYESDLSLGGEWWIGKGRGSWIGSNGKDREVVPGGAGAEPPLTVTPADQDRDGVLRAKVSGTGTISLLYESRIRHCLVSVGVISDLSSRPSTSSSPVQAMGLEVQYFADS</sequence>
<dbReference type="GO" id="GO:0070096">
    <property type="term" value="P:mitochondrial outer membrane translocase complex assembly"/>
    <property type="evidence" value="ECO:0007669"/>
    <property type="project" value="UniProtKB-UniRule"/>
</dbReference>
<dbReference type="GO" id="GO:0051654">
    <property type="term" value="P:establishment of mitochondrion localization"/>
    <property type="evidence" value="ECO:0007669"/>
    <property type="project" value="TreeGrafter"/>
</dbReference>
<keyword evidence="1 6" id="KW-1134">Transmembrane beta strand</keyword>
<reference evidence="8" key="1">
    <citation type="submission" date="2020-04" db="EMBL/GenBank/DDBJ databases">
        <title>Analysis of mating type loci in Filobasidium floriforme.</title>
        <authorList>
            <person name="Nowrousian M."/>
        </authorList>
    </citation>
    <scope>NUCLEOTIDE SEQUENCE</scope>
    <source>
        <strain evidence="8">CBS 6242</strain>
    </source>
</reference>
<keyword evidence="3 6" id="KW-1000">Mitochondrion outer membrane</keyword>
<feature type="compositionally biased region" description="Gly residues" evidence="7">
    <location>
        <begin position="170"/>
        <end position="182"/>
    </location>
</feature>
<dbReference type="GO" id="GO:0015914">
    <property type="term" value="P:phospholipid transport"/>
    <property type="evidence" value="ECO:0007669"/>
    <property type="project" value="TreeGrafter"/>
</dbReference>
<evidence type="ECO:0000256" key="5">
    <source>
        <dbReference type="ARBA" id="ARBA00023136"/>
    </source>
</evidence>
<comment type="domain">
    <text evidence="6">Lacks alpha-helical transmembrane segments, suggesting that it resides in the membrane via beta-sheet conformations similar to those predicted for other outer membrane proteins and porin.</text>
</comment>
<dbReference type="HAMAP" id="MF_03102">
    <property type="entry name" value="Mdm10"/>
    <property type="match status" value="1"/>
</dbReference>
<dbReference type="PANTHER" id="PTHR28035">
    <property type="entry name" value="MITOCHONDRIAL DISTRIBUTION AND MORPHOLOGY PROTEIN 10"/>
    <property type="match status" value="1"/>
</dbReference>
<comment type="caution">
    <text evidence="8">The sequence shown here is derived from an EMBL/GenBank/DDBJ whole genome shotgun (WGS) entry which is preliminary data.</text>
</comment>
<comment type="function">
    <text evidence="6">Component of the ERMES/MDM complex, which serves as a molecular tether to connect the endoplasmic reticulum and mitochondria. Components of this complex are involved in the control of mitochondrial shape and protein biogenesis and may function in phospholipid exchange. MDM10 is involved in the late assembly steps of the general translocase of the mitochondrial outer membrane (TOM complex). Functions in the TOM40-specific route of the assembly of outer membrane beta-barrel proteins, including the association of TOM40 with the receptor TOM22 and small TOM proteins. Can associate with the SAM(core) complex as well as the MDM12-MMM1 complex, both involved in late steps of the major beta-barrel assembly pathway, that is responsible for biogenesis of all outer membrane beta-barrel proteins. May act as a switch that shuttles between both complexes and channels precursor proteins into the TOM40-specific pathway. Plays a role in mitochondrial morphology and in the inheritance of mitochondria.</text>
</comment>
<dbReference type="AlphaFoldDB" id="A0A8K0NQT1"/>
<dbReference type="InterPro" id="IPR027539">
    <property type="entry name" value="Mdm10"/>
</dbReference>
<name>A0A8K0NQT1_9TREE</name>
<keyword evidence="4 6" id="KW-0496">Mitochondrion</keyword>
<gene>
    <name evidence="6" type="primary">MDM10</name>
    <name evidence="8" type="ORF">FFLO_02933</name>
</gene>
<evidence type="ECO:0000313" key="8">
    <source>
        <dbReference type="EMBL" id="KAG7553648.1"/>
    </source>
</evidence>
<dbReference type="Pfam" id="PF12519">
    <property type="entry name" value="MDM10"/>
    <property type="match status" value="1"/>
</dbReference>
<comment type="subcellular location">
    <subcellularLocation>
        <location evidence="6">Mitochondrion outer membrane</location>
        <topology evidence="6">Multi-pass membrane protein</topology>
    </subcellularLocation>
    <text evidence="6">The ERMES/MDM complex localizes to a few discrete foci (around 10 per single cell), that represent mitochondria-endoplasmic reticulum junctions. These foci are often found next to mtDNA nucleoids.</text>
</comment>
<dbReference type="PANTHER" id="PTHR28035:SF1">
    <property type="entry name" value="MITOCHONDRIAL DISTRIBUTION AND MORPHOLOGY PROTEIN 10"/>
    <property type="match status" value="1"/>
</dbReference>
<organism evidence="8 9">
    <name type="scientific">Filobasidium floriforme</name>
    <dbReference type="NCBI Taxonomy" id="5210"/>
    <lineage>
        <taxon>Eukaryota</taxon>
        <taxon>Fungi</taxon>
        <taxon>Dikarya</taxon>
        <taxon>Basidiomycota</taxon>
        <taxon>Agaricomycotina</taxon>
        <taxon>Tremellomycetes</taxon>
        <taxon>Filobasidiales</taxon>
        <taxon>Filobasidiaceae</taxon>
        <taxon>Filobasidium</taxon>
    </lineage>
</organism>
<dbReference type="GO" id="GO:0001401">
    <property type="term" value="C:SAM complex"/>
    <property type="evidence" value="ECO:0007669"/>
    <property type="project" value="TreeGrafter"/>
</dbReference>
<dbReference type="GO" id="GO:1990456">
    <property type="term" value="P:mitochondrion-endoplasmic reticulum membrane tethering"/>
    <property type="evidence" value="ECO:0007669"/>
    <property type="project" value="UniProtKB-UniRule"/>
</dbReference>
<evidence type="ECO:0000256" key="4">
    <source>
        <dbReference type="ARBA" id="ARBA00023128"/>
    </source>
</evidence>
<keyword evidence="5 6" id="KW-0472">Membrane</keyword>
<accession>A0A8K0NQT1</accession>
<evidence type="ECO:0000256" key="2">
    <source>
        <dbReference type="ARBA" id="ARBA00022692"/>
    </source>
</evidence>
<dbReference type="GO" id="GO:0045040">
    <property type="term" value="P:protein insertion into mitochondrial outer membrane"/>
    <property type="evidence" value="ECO:0007669"/>
    <property type="project" value="UniProtKB-UniRule"/>
</dbReference>
<keyword evidence="9" id="KW-1185">Reference proteome</keyword>
<protein>
    <recommendedName>
        <fullName evidence="6">Mitochondrial distribution and morphology protein 10</fullName>
    </recommendedName>
    <alternativeName>
        <fullName evidence="6">Mitochondrial inheritance component MDM10</fullName>
    </alternativeName>
</protein>
<comment type="subunit">
    <text evidence="6">Component of the ER-mitochondria encounter structure (ERMES) or MDM complex, composed of MMM1, MDM10, MDM12 and MDM34. Associates with the mitochondrial outer membrane sorting assembly machinery SAM(core) complex.</text>
</comment>
<evidence type="ECO:0000256" key="6">
    <source>
        <dbReference type="HAMAP-Rule" id="MF_03102"/>
    </source>
</evidence>
<feature type="region of interest" description="Disordered" evidence="7">
    <location>
        <begin position="265"/>
        <end position="292"/>
    </location>
</feature>
<dbReference type="Proteomes" id="UP000812966">
    <property type="component" value="Unassembled WGS sequence"/>
</dbReference>